<dbReference type="GO" id="GO:0046872">
    <property type="term" value="F:metal ion binding"/>
    <property type="evidence" value="ECO:0007669"/>
    <property type="project" value="UniProtKB-KW"/>
</dbReference>
<dbReference type="VEuPathDB" id="FungiDB:MAPG_02730"/>
<dbReference type="InterPro" id="IPR049892">
    <property type="entry name" value="AA9"/>
</dbReference>
<reference evidence="18" key="3">
    <citation type="submission" date="2011-03" db="EMBL/GenBank/DDBJ databases">
        <title>Annotation of Magnaporthe poae ATCC 64411.</title>
        <authorList>
            <person name="Ma L.-J."/>
            <person name="Dead R."/>
            <person name="Young S.K."/>
            <person name="Zeng Q."/>
            <person name="Gargeya S."/>
            <person name="Fitzgerald M."/>
            <person name="Haas B."/>
            <person name="Abouelleil A."/>
            <person name="Alvarado L."/>
            <person name="Arachchi H.M."/>
            <person name="Berlin A."/>
            <person name="Brown A."/>
            <person name="Chapman S.B."/>
            <person name="Chen Z."/>
            <person name="Dunbar C."/>
            <person name="Freedman E."/>
            <person name="Gearin G."/>
            <person name="Gellesch M."/>
            <person name="Goldberg J."/>
            <person name="Griggs A."/>
            <person name="Gujja S."/>
            <person name="Heiman D."/>
            <person name="Howarth C."/>
            <person name="Larson L."/>
            <person name="Lui A."/>
            <person name="MacDonald P.J.P."/>
            <person name="Mehta T."/>
            <person name="Montmayeur A."/>
            <person name="Murphy C."/>
            <person name="Neiman D."/>
            <person name="Pearson M."/>
            <person name="Priest M."/>
            <person name="Roberts A."/>
            <person name="Saif S."/>
            <person name="Shea T."/>
            <person name="Shenoy N."/>
            <person name="Sisk P."/>
            <person name="Stolte C."/>
            <person name="Sykes S."/>
            <person name="Yandava C."/>
            <person name="Wortman J."/>
            <person name="Nusbaum C."/>
            <person name="Birren B."/>
        </authorList>
    </citation>
    <scope>NUCLEOTIDE SEQUENCE</scope>
    <source>
        <strain evidence="18">ATCC 64411</strain>
    </source>
</reference>
<evidence type="ECO:0000256" key="1">
    <source>
        <dbReference type="ARBA" id="ARBA00001973"/>
    </source>
</evidence>
<feature type="domain" description="Auxiliary Activity family 9 catalytic" evidence="17">
    <location>
        <begin position="21"/>
        <end position="207"/>
    </location>
</feature>
<dbReference type="eggNOG" id="ENOG502SJNZ">
    <property type="taxonomic scope" value="Eukaryota"/>
</dbReference>
<dbReference type="Pfam" id="PF03443">
    <property type="entry name" value="AA9"/>
    <property type="match status" value="1"/>
</dbReference>
<keyword evidence="3" id="KW-0964">Secreted</keyword>
<dbReference type="EMBL" id="ADBL01000665">
    <property type="status" value="NOT_ANNOTATED_CDS"/>
    <property type="molecule type" value="Genomic_DNA"/>
</dbReference>
<dbReference type="EMBL" id="GL876967">
    <property type="protein sequence ID" value="KLU83679.1"/>
    <property type="molecule type" value="Genomic_DNA"/>
</dbReference>
<dbReference type="GO" id="GO:0030245">
    <property type="term" value="P:cellulose catabolic process"/>
    <property type="evidence" value="ECO:0007669"/>
    <property type="project" value="UniProtKB-KW"/>
</dbReference>
<dbReference type="STRING" id="644358.A0A0C4DS55"/>
<dbReference type="GO" id="GO:0005576">
    <property type="term" value="C:extracellular region"/>
    <property type="evidence" value="ECO:0007669"/>
    <property type="project" value="UniProtKB-SubCell"/>
</dbReference>
<keyword evidence="12" id="KW-0624">Polysaccharide degradation</keyword>
<keyword evidence="8" id="KW-0186">Copper</keyword>
<feature type="chain" id="PRO_5009385309" description="lytic cellulose monooxygenase (C4-dehydrogenating)" evidence="16">
    <location>
        <begin position="21"/>
        <end position="321"/>
    </location>
</feature>
<keyword evidence="7" id="KW-0560">Oxidoreductase</keyword>
<dbReference type="EnsemblFungi" id="MAPG_02730T0">
    <property type="protein sequence ID" value="MAPG_02730T0"/>
    <property type="gene ID" value="MAPG_02730"/>
</dbReference>
<evidence type="ECO:0000256" key="4">
    <source>
        <dbReference type="ARBA" id="ARBA00022723"/>
    </source>
</evidence>
<evidence type="ECO:0000256" key="9">
    <source>
        <dbReference type="ARBA" id="ARBA00023033"/>
    </source>
</evidence>
<name>A0A0C4DS55_MAGP6</name>
<comment type="cofactor">
    <cofactor evidence="1">
        <name>Cu(2+)</name>
        <dbReference type="ChEBI" id="CHEBI:29036"/>
    </cofactor>
</comment>
<evidence type="ECO:0000256" key="6">
    <source>
        <dbReference type="ARBA" id="ARBA00023001"/>
    </source>
</evidence>
<dbReference type="OMA" id="PSHVQDY"/>
<evidence type="ECO:0000259" key="17">
    <source>
        <dbReference type="Pfam" id="PF03443"/>
    </source>
</evidence>
<evidence type="ECO:0000256" key="14">
    <source>
        <dbReference type="ARBA" id="ARBA00045077"/>
    </source>
</evidence>
<dbReference type="GO" id="GO:0004497">
    <property type="term" value="F:monooxygenase activity"/>
    <property type="evidence" value="ECO:0007669"/>
    <property type="project" value="UniProtKB-KW"/>
</dbReference>
<evidence type="ECO:0000256" key="10">
    <source>
        <dbReference type="ARBA" id="ARBA00023157"/>
    </source>
</evidence>
<evidence type="ECO:0000256" key="5">
    <source>
        <dbReference type="ARBA" id="ARBA00022729"/>
    </source>
</evidence>
<evidence type="ECO:0000256" key="12">
    <source>
        <dbReference type="ARBA" id="ARBA00023326"/>
    </source>
</evidence>
<accession>A0A0C4DS55</accession>
<keyword evidence="5 16" id="KW-0732">Signal</keyword>
<reference evidence="19" key="5">
    <citation type="submission" date="2015-06" db="UniProtKB">
        <authorList>
            <consortium name="EnsemblFungi"/>
        </authorList>
    </citation>
    <scope>IDENTIFICATION</scope>
    <source>
        <strain evidence="19">ATCC 64411</strain>
    </source>
</reference>
<keyword evidence="4" id="KW-0479">Metal-binding</keyword>
<evidence type="ECO:0000313" key="18">
    <source>
        <dbReference type="EMBL" id="KLU83679.1"/>
    </source>
</evidence>
<evidence type="ECO:0000256" key="15">
    <source>
        <dbReference type="ARBA" id="ARBA00047174"/>
    </source>
</evidence>
<keyword evidence="11" id="KW-0119">Carbohydrate metabolism</keyword>
<evidence type="ECO:0000256" key="13">
    <source>
        <dbReference type="ARBA" id="ARBA00044502"/>
    </source>
</evidence>
<reference evidence="19" key="4">
    <citation type="journal article" date="2015" name="G3 (Bethesda)">
        <title>Genome sequences of three phytopathogenic species of the Magnaporthaceae family of fungi.</title>
        <authorList>
            <person name="Okagaki L.H."/>
            <person name="Nunes C.C."/>
            <person name="Sailsbery J."/>
            <person name="Clay B."/>
            <person name="Brown D."/>
            <person name="John T."/>
            <person name="Oh Y."/>
            <person name="Young N."/>
            <person name="Fitzgerald M."/>
            <person name="Haas B.J."/>
            <person name="Zeng Q."/>
            <person name="Young S."/>
            <person name="Adiconis X."/>
            <person name="Fan L."/>
            <person name="Levin J.Z."/>
            <person name="Mitchell T.K."/>
            <person name="Okubara P.A."/>
            <person name="Farman M.L."/>
            <person name="Kohn L.M."/>
            <person name="Birren B."/>
            <person name="Ma L.-J."/>
            <person name="Dean R.A."/>
        </authorList>
    </citation>
    <scope>NUCLEOTIDE SEQUENCE</scope>
    <source>
        <strain evidence="19">ATCC 64411 / 73-15</strain>
    </source>
</reference>
<evidence type="ECO:0000256" key="7">
    <source>
        <dbReference type="ARBA" id="ARBA00023002"/>
    </source>
</evidence>
<gene>
    <name evidence="18" type="ORF">MAPG_02730</name>
</gene>
<dbReference type="InterPro" id="IPR005103">
    <property type="entry name" value="AA9_LPMO"/>
</dbReference>
<proteinExistence type="inferred from homology"/>
<evidence type="ECO:0000256" key="3">
    <source>
        <dbReference type="ARBA" id="ARBA00022525"/>
    </source>
</evidence>
<keyword evidence="10" id="KW-1015">Disulfide bond</keyword>
<evidence type="ECO:0000313" key="19">
    <source>
        <dbReference type="EnsemblFungi" id="MAPG_02730T0"/>
    </source>
</evidence>
<reference evidence="20" key="1">
    <citation type="submission" date="2010-05" db="EMBL/GenBank/DDBJ databases">
        <title>The genome sequence of Magnaporthe poae strain ATCC 64411.</title>
        <authorList>
            <person name="Ma L.-J."/>
            <person name="Dead R."/>
            <person name="Young S."/>
            <person name="Zeng Q."/>
            <person name="Koehrsen M."/>
            <person name="Alvarado L."/>
            <person name="Berlin A."/>
            <person name="Chapman S.B."/>
            <person name="Chen Z."/>
            <person name="Freedman E."/>
            <person name="Gellesch M."/>
            <person name="Goldberg J."/>
            <person name="Griggs A."/>
            <person name="Gujja S."/>
            <person name="Heilman E.R."/>
            <person name="Heiman D."/>
            <person name="Hepburn T."/>
            <person name="Howarth C."/>
            <person name="Jen D."/>
            <person name="Larson L."/>
            <person name="Mehta T."/>
            <person name="Neiman D."/>
            <person name="Pearson M."/>
            <person name="Roberts A."/>
            <person name="Saif S."/>
            <person name="Shea T."/>
            <person name="Shenoy N."/>
            <person name="Sisk P."/>
            <person name="Stolte C."/>
            <person name="Sykes S."/>
            <person name="Walk T."/>
            <person name="White J."/>
            <person name="Yandava C."/>
            <person name="Haas B."/>
            <person name="Nusbaum C."/>
            <person name="Birren B."/>
        </authorList>
    </citation>
    <scope>NUCLEOTIDE SEQUENCE [LARGE SCALE GENOMIC DNA]</scope>
    <source>
        <strain evidence="20">ATCC 64411 / 73-15</strain>
    </source>
</reference>
<dbReference type="CDD" id="cd21175">
    <property type="entry name" value="LPMO_AA9"/>
    <property type="match status" value="1"/>
</dbReference>
<dbReference type="Gene3D" id="2.70.50.70">
    <property type="match status" value="1"/>
</dbReference>
<comment type="similarity">
    <text evidence="13">Belongs to the polysaccharide monooxygenase AA9 family.</text>
</comment>
<keyword evidence="9" id="KW-0503">Monooxygenase</keyword>
<dbReference type="OrthoDB" id="6038816at2759"/>
<dbReference type="PANTHER" id="PTHR33353:SF11">
    <property type="entry name" value="GLYCOSYLHYDROLASE FAMILY 61-7 PROTEIN"/>
    <property type="match status" value="1"/>
</dbReference>
<evidence type="ECO:0000256" key="16">
    <source>
        <dbReference type="SAM" id="SignalP"/>
    </source>
</evidence>
<reference evidence="18" key="2">
    <citation type="submission" date="2010-05" db="EMBL/GenBank/DDBJ databases">
        <title>The Genome Sequence of Magnaporthe poae strain ATCC 64411.</title>
        <authorList>
            <consortium name="The Broad Institute Genome Sequencing Platform"/>
            <consortium name="Broad Institute Genome Sequencing Center for Infectious Disease"/>
            <person name="Ma L.-J."/>
            <person name="Dead R."/>
            <person name="Young S."/>
            <person name="Zeng Q."/>
            <person name="Koehrsen M."/>
            <person name="Alvarado L."/>
            <person name="Berlin A."/>
            <person name="Chapman S.B."/>
            <person name="Chen Z."/>
            <person name="Freedman E."/>
            <person name="Gellesch M."/>
            <person name="Goldberg J."/>
            <person name="Griggs A."/>
            <person name="Gujja S."/>
            <person name="Heilman E.R."/>
            <person name="Heiman D."/>
            <person name="Hepburn T."/>
            <person name="Howarth C."/>
            <person name="Jen D."/>
            <person name="Larson L."/>
            <person name="Mehta T."/>
            <person name="Neiman D."/>
            <person name="Pearson M."/>
            <person name="Roberts A."/>
            <person name="Saif S."/>
            <person name="Shea T."/>
            <person name="Shenoy N."/>
            <person name="Sisk P."/>
            <person name="Stolte C."/>
            <person name="Sykes S."/>
            <person name="Walk T."/>
            <person name="White J."/>
            <person name="Yandava C."/>
            <person name="Haas B."/>
            <person name="Nusbaum C."/>
            <person name="Birren B."/>
        </authorList>
    </citation>
    <scope>NUCLEOTIDE SEQUENCE</scope>
    <source>
        <strain evidence="18">ATCC 64411</strain>
    </source>
</reference>
<sequence>MKGFLSIAAALSLAVGDVSAHYIFQQLSVGGTKFPVYQHIRKNTNYNSPVTSLSSPDLRCNEGGLNGGTTSIVDVKAGGSFTFSLDTPVYHQGPISVYMSKAPGSVSSYQGDGDWFKTQDWGPSFNGGQSSWPMTGSYTSTIPRCIPDGEYLLRIQSLAIHNPGGVPQFYISCAQVRVSGGGSKTPTNTVKIPGFIKATDPGYTANVGFLFSREPFRSSLRTHPYIWIHAHIAQTRLDLQQLQVLHHPGPKRLHLLENRLELSKGLLCEYIRFFGTKLQHGGRETNSYGAYDMYIAAICLLPKYKRITRMSTVSKRCGKIK</sequence>
<organism evidence="19 20">
    <name type="scientific">Magnaporthiopsis poae (strain ATCC 64411 / 73-15)</name>
    <name type="common">Kentucky bluegrass fungus</name>
    <name type="synonym">Magnaporthe poae</name>
    <dbReference type="NCBI Taxonomy" id="644358"/>
    <lineage>
        <taxon>Eukaryota</taxon>
        <taxon>Fungi</taxon>
        <taxon>Dikarya</taxon>
        <taxon>Ascomycota</taxon>
        <taxon>Pezizomycotina</taxon>
        <taxon>Sordariomycetes</taxon>
        <taxon>Sordariomycetidae</taxon>
        <taxon>Magnaporthales</taxon>
        <taxon>Magnaporthaceae</taxon>
        <taxon>Magnaporthiopsis</taxon>
    </lineage>
</organism>
<evidence type="ECO:0000256" key="8">
    <source>
        <dbReference type="ARBA" id="ARBA00023008"/>
    </source>
</evidence>
<dbReference type="AlphaFoldDB" id="A0A0C4DS55"/>
<dbReference type="EC" id="1.14.99.56" evidence="15"/>
<evidence type="ECO:0000256" key="11">
    <source>
        <dbReference type="ARBA" id="ARBA00023277"/>
    </source>
</evidence>
<keyword evidence="20" id="KW-1185">Reference proteome</keyword>
<comment type="subcellular location">
    <subcellularLocation>
        <location evidence="2">Secreted</location>
    </subcellularLocation>
</comment>
<evidence type="ECO:0000256" key="2">
    <source>
        <dbReference type="ARBA" id="ARBA00004613"/>
    </source>
</evidence>
<comment type="catalytic activity">
    <reaction evidence="14">
        <text>[(1-&gt;4)-beta-D-glucosyl]n+m + reduced acceptor + O2 = 4-dehydro-beta-D-glucosyl-[(1-&gt;4)-beta-D-glucosyl]n-1 + [(1-&gt;4)-beta-D-glucosyl]m + acceptor + H2O.</text>
        <dbReference type="EC" id="1.14.99.56"/>
    </reaction>
</comment>
<protein>
    <recommendedName>
        <fullName evidence="15">lytic cellulose monooxygenase (C4-dehydrogenating)</fullName>
        <ecNumber evidence="15">1.14.99.56</ecNumber>
    </recommendedName>
</protein>
<evidence type="ECO:0000313" key="20">
    <source>
        <dbReference type="Proteomes" id="UP000011715"/>
    </source>
</evidence>
<dbReference type="PANTHER" id="PTHR33353">
    <property type="entry name" value="PUTATIVE (AFU_ORTHOLOGUE AFUA_1G12560)-RELATED"/>
    <property type="match status" value="1"/>
</dbReference>
<dbReference type="Proteomes" id="UP000011715">
    <property type="component" value="Unassembled WGS sequence"/>
</dbReference>
<feature type="signal peptide" evidence="16">
    <location>
        <begin position="1"/>
        <end position="20"/>
    </location>
</feature>
<keyword evidence="6" id="KW-0136">Cellulose degradation</keyword>